<dbReference type="PANTHER" id="PTHR23501:SF174">
    <property type="entry name" value="MULTIDRUG EXPORT PROTEIN EMRB-RELATED"/>
    <property type="match status" value="1"/>
</dbReference>
<feature type="transmembrane region" description="Helical" evidence="9">
    <location>
        <begin position="107"/>
        <end position="128"/>
    </location>
</feature>
<dbReference type="PRINTS" id="PR01035">
    <property type="entry name" value="TCRTETA"/>
</dbReference>
<comment type="similarity">
    <text evidence="3">Belongs to the major facilitator superfamily. TCR/Tet family.</text>
</comment>
<evidence type="ECO:0000256" key="7">
    <source>
        <dbReference type="ARBA" id="ARBA00022989"/>
    </source>
</evidence>
<evidence type="ECO:0000313" key="12">
    <source>
        <dbReference type="Proteomes" id="UP000248745"/>
    </source>
</evidence>
<dbReference type="AlphaFoldDB" id="A0A2W2BG44"/>
<proteinExistence type="inferred from homology"/>
<evidence type="ECO:0000256" key="1">
    <source>
        <dbReference type="ARBA" id="ARBA00003279"/>
    </source>
</evidence>
<feature type="transmembrane region" description="Helical" evidence="9">
    <location>
        <begin position="339"/>
        <end position="356"/>
    </location>
</feature>
<dbReference type="CDD" id="cd17503">
    <property type="entry name" value="MFS_LmrB_MDR_like"/>
    <property type="match status" value="1"/>
</dbReference>
<evidence type="ECO:0000256" key="6">
    <source>
        <dbReference type="ARBA" id="ARBA00022692"/>
    </source>
</evidence>
<evidence type="ECO:0000259" key="10">
    <source>
        <dbReference type="PROSITE" id="PS50850"/>
    </source>
</evidence>
<dbReference type="PROSITE" id="PS00217">
    <property type="entry name" value="SUGAR_TRANSPORT_2"/>
    <property type="match status" value="1"/>
</dbReference>
<comment type="caution">
    <text evidence="11">The sequence shown here is derived from an EMBL/GenBank/DDBJ whole genome shotgun (WGS) entry which is preliminary data.</text>
</comment>
<feature type="transmembrane region" description="Helical" evidence="9">
    <location>
        <begin position="235"/>
        <end position="253"/>
    </location>
</feature>
<dbReference type="Gene3D" id="1.20.1720.10">
    <property type="entry name" value="Multidrug resistance protein D"/>
    <property type="match status" value="1"/>
</dbReference>
<dbReference type="EMBL" id="QKTW01000002">
    <property type="protein sequence ID" value="PZF74887.1"/>
    <property type="molecule type" value="Genomic_DNA"/>
</dbReference>
<dbReference type="GO" id="GO:0022857">
    <property type="term" value="F:transmembrane transporter activity"/>
    <property type="evidence" value="ECO:0007669"/>
    <property type="project" value="InterPro"/>
</dbReference>
<feature type="transmembrane region" description="Helical" evidence="9">
    <location>
        <begin position="368"/>
        <end position="391"/>
    </location>
</feature>
<feature type="transmembrane region" description="Helical" evidence="9">
    <location>
        <begin position="492"/>
        <end position="510"/>
    </location>
</feature>
<dbReference type="SUPFAM" id="SSF103473">
    <property type="entry name" value="MFS general substrate transporter"/>
    <property type="match status" value="1"/>
</dbReference>
<evidence type="ECO:0000256" key="4">
    <source>
        <dbReference type="ARBA" id="ARBA00022448"/>
    </source>
</evidence>
<keyword evidence="12" id="KW-1185">Reference proteome</keyword>
<dbReference type="Gene3D" id="1.20.1250.20">
    <property type="entry name" value="MFS general substrate transporter like domains"/>
    <property type="match status" value="1"/>
</dbReference>
<dbReference type="RefSeq" id="WP_110997093.1">
    <property type="nucleotide sequence ID" value="NZ_QKTW01000002.1"/>
</dbReference>
<dbReference type="OrthoDB" id="9807274at2"/>
<evidence type="ECO:0000256" key="5">
    <source>
        <dbReference type="ARBA" id="ARBA00022475"/>
    </source>
</evidence>
<name>A0A2W2BG44_9BACT</name>
<dbReference type="PANTHER" id="PTHR23501">
    <property type="entry name" value="MAJOR FACILITATOR SUPERFAMILY"/>
    <property type="match status" value="1"/>
</dbReference>
<feature type="transmembrane region" description="Helical" evidence="9">
    <location>
        <begin position="309"/>
        <end position="327"/>
    </location>
</feature>
<dbReference type="Pfam" id="PF07690">
    <property type="entry name" value="MFS_1"/>
    <property type="match status" value="1"/>
</dbReference>
<reference evidence="11 12" key="1">
    <citation type="submission" date="2018-06" db="EMBL/GenBank/DDBJ databases">
        <title>Mucibacter soli gen. nov., sp. nov., a new member of the family Chitinophagaceae producing mucin.</title>
        <authorList>
            <person name="Kim M.-K."/>
            <person name="Park S."/>
            <person name="Kim T.-S."/>
            <person name="Joung Y."/>
            <person name="Han J.-H."/>
            <person name="Kim S.B."/>
        </authorList>
    </citation>
    <scope>NUCLEOTIDE SEQUENCE [LARGE SCALE GENOMIC DNA]</scope>
    <source>
        <strain evidence="11 12">R1-15</strain>
    </source>
</reference>
<keyword evidence="7 9" id="KW-1133">Transmembrane helix</keyword>
<dbReference type="InterPro" id="IPR036259">
    <property type="entry name" value="MFS_trans_sf"/>
</dbReference>
<feature type="transmembrane region" description="Helical" evidence="9">
    <location>
        <begin position="54"/>
        <end position="74"/>
    </location>
</feature>
<evidence type="ECO:0000256" key="8">
    <source>
        <dbReference type="ARBA" id="ARBA00023136"/>
    </source>
</evidence>
<dbReference type="PROSITE" id="PS50850">
    <property type="entry name" value="MFS"/>
    <property type="match status" value="1"/>
</dbReference>
<comment type="subcellular location">
    <subcellularLocation>
        <location evidence="2">Cell membrane</location>
        <topology evidence="2">Multi-pass membrane protein</topology>
    </subcellularLocation>
</comment>
<dbReference type="NCBIfam" id="TIGR00711">
    <property type="entry name" value="efflux_EmrB"/>
    <property type="match status" value="1"/>
</dbReference>
<organism evidence="11 12">
    <name type="scientific">Taibaiella soli</name>
    <dbReference type="NCBI Taxonomy" id="1649169"/>
    <lineage>
        <taxon>Bacteria</taxon>
        <taxon>Pseudomonadati</taxon>
        <taxon>Bacteroidota</taxon>
        <taxon>Chitinophagia</taxon>
        <taxon>Chitinophagales</taxon>
        <taxon>Chitinophagaceae</taxon>
        <taxon>Taibaiella</taxon>
    </lineage>
</organism>
<keyword evidence="4" id="KW-0813">Transport</keyword>
<dbReference type="InterPro" id="IPR001958">
    <property type="entry name" value="Tet-R_TetA/multi-R_MdtG-like"/>
</dbReference>
<feature type="transmembrane region" description="Helical" evidence="9">
    <location>
        <begin position="273"/>
        <end position="297"/>
    </location>
</feature>
<dbReference type="InterPro" id="IPR004638">
    <property type="entry name" value="EmrB-like"/>
</dbReference>
<feature type="transmembrane region" description="Helical" evidence="9">
    <location>
        <begin position="140"/>
        <end position="158"/>
    </location>
</feature>
<keyword evidence="6 9" id="KW-0812">Transmembrane</keyword>
<evidence type="ECO:0000256" key="3">
    <source>
        <dbReference type="ARBA" id="ARBA00007520"/>
    </source>
</evidence>
<dbReference type="InterPro" id="IPR011701">
    <property type="entry name" value="MFS"/>
</dbReference>
<dbReference type="InterPro" id="IPR020846">
    <property type="entry name" value="MFS_dom"/>
</dbReference>
<sequence>MQQESLVEYGGRRVIITITAIFCALLEIVDTTIVNVALNDMKGNLGATLNEVGWVITAYAIGNVIVVPMTSWLSQQFGRRNYFAASIMLFTVCSFLCGNAHGIWELVFFRLIQGMGGGALLVTSQTIITESYPQEKRGMAQAIYGLGVIVGPTLGPPLGGYIVDNFSWPFIFYINIPIGVIATLLTLQFVRSPKYGVKKAINEVDWLGIGLLAAAVGSLQYVLERGQEDDWFDSTAIVVLTVVAVLGFFFFIWRELTYKNPIVELRVLKNNNLRVGTILSFILGFGLYGSTFIIPLYTQSTLGWTATQAGMLMIPASLMTAFMMPIIGQLLQRGVPQQYLVAIGMAIFFVYSYWGFKIITPDTGKDAFFWMLMVRGVGLGLLFIPITTLSLSTLKGQQIGQGASFTGMMRQLGGSFGVAMITTFIARKTVSHRSDLVSNLSVNNPDVQNRVHAMQNSFIAKGMSPDVALKSAYQMLDYSVGKQAVVQSYMDVFLYLGVLFLVCIPFVLMVKQNKKGGKVDLSEAMH</sequence>
<dbReference type="GO" id="GO:0005886">
    <property type="term" value="C:plasma membrane"/>
    <property type="evidence" value="ECO:0007669"/>
    <property type="project" value="UniProtKB-SubCell"/>
</dbReference>
<protein>
    <submittedName>
        <fullName evidence="11">MFS transporter</fullName>
    </submittedName>
</protein>
<feature type="transmembrane region" description="Helical" evidence="9">
    <location>
        <begin position="12"/>
        <end position="34"/>
    </location>
</feature>
<comment type="function">
    <text evidence="1">Resistance to tetracycline by an active tetracycline efflux. This is an energy-dependent process that decreases the accumulation of the antibiotic in whole cells. This protein functions as a metal-tetracycline/H(+) antiporter.</text>
</comment>
<keyword evidence="8 9" id="KW-0472">Membrane</keyword>
<feature type="transmembrane region" description="Helical" evidence="9">
    <location>
        <begin position="170"/>
        <end position="192"/>
    </location>
</feature>
<evidence type="ECO:0000313" key="11">
    <source>
        <dbReference type="EMBL" id="PZF74887.1"/>
    </source>
</evidence>
<dbReference type="InterPro" id="IPR005829">
    <property type="entry name" value="Sugar_transporter_CS"/>
</dbReference>
<gene>
    <name evidence="11" type="ORF">DN068_01435</name>
</gene>
<evidence type="ECO:0000256" key="2">
    <source>
        <dbReference type="ARBA" id="ARBA00004651"/>
    </source>
</evidence>
<evidence type="ECO:0000256" key="9">
    <source>
        <dbReference type="SAM" id="Phobius"/>
    </source>
</evidence>
<feature type="domain" description="Major facilitator superfamily (MFS) profile" evidence="10">
    <location>
        <begin position="16"/>
        <end position="515"/>
    </location>
</feature>
<feature type="transmembrane region" description="Helical" evidence="9">
    <location>
        <begin position="81"/>
        <end position="101"/>
    </location>
</feature>
<accession>A0A2W2BG44</accession>
<keyword evidence="5" id="KW-1003">Cell membrane</keyword>
<dbReference type="Proteomes" id="UP000248745">
    <property type="component" value="Unassembled WGS sequence"/>
</dbReference>